<feature type="compositionally biased region" description="Polar residues" evidence="3">
    <location>
        <begin position="380"/>
        <end position="391"/>
    </location>
</feature>
<accession>A0AAF0E428</accession>
<dbReference type="PROSITE" id="PS50942">
    <property type="entry name" value="ENTH"/>
    <property type="match status" value="1"/>
</dbReference>
<dbReference type="EMBL" id="CP119942">
    <property type="protein sequence ID" value="WFD04660.1"/>
    <property type="molecule type" value="Genomic_DNA"/>
</dbReference>
<dbReference type="SUPFAM" id="SSF89009">
    <property type="entry name" value="GAT-like domain"/>
    <property type="match status" value="1"/>
</dbReference>
<protein>
    <recommendedName>
        <fullName evidence="4">ENTH domain-containing protein</fullName>
    </recommendedName>
</protein>
<evidence type="ECO:0000313" key="5">
    <source>
        <dbReference type="EMBL" id="WFD04660.1"/>
    </source>
</evidence>
<evidence type="ECO:0000256" key="3">
    <source>
        <dbReference type="SAM" id="MobiDB-lite"/>
    </source>
</evidence>
<dbReference type="InterPro" id="IPR011417">
    <property type="entry name" value="ANTH_dom"/>
</dbReference>
<dbReference type="GO" id="GO:0032050">
    <property type="term" value="F:clathrin heavy chain binding"/>
    <property type="evidence" value="ECO:0007669"/>
    <property type="project" value="TreeGrafter"/>
</dbReference>
<dbReference type="SMART" id="SM00273">
    <property type="entry name" value="ENTH"/>
    <property type="match status" value="1"/>
</dbReference>
<feature type="compositionally biased region" description="Polar residues" evidence="3">
    <location>
        <begin position="351"/>
        <end position="371"/>
    </location>
</feature>
<evidence type="ECO:0000313" key="6">
    <source>
        <dbReference type="Proteomes" id="UP001214603"/>
    </source>
</evidence>
<evidence type="ECO:0000256" key="1">
    <source>
        <dbReference type="ARBA" id="ARBA00004496"/>
    </source>
</evidence>
<dbReference type="Gene3D" id="1.20.58.150">
    <property type="entry name" value="ANTH domain"/>
    <property type="match status" value="1"/>
</dbReference>
<proteinExistence type="predicted"/>
<feature type="domain" description="ENTH" evidence="4">
    <location>
        <begin position="15"/>
        <end position="154"/>
    </location>
</feature>
<dbReference type="PANTHER" id="PTHR22951">
    <property type="entry name" value="CLATHRIN ASSEMBLY PROTEIN"/>
    <property type="match status" value="1"/>
</dbReference>
<name>A0AAF0E428_9BASI</name>
<dbReference type="GO" id="GO:0005905">
    <property type="term" value="C:clathrin-coated pit"/>
    <property type="evidence" value="ECO:0007669"/>
    <property type="project" value="TreeGrafter"/>
</dbReference>
<comment type="subcellular location">
    <subcellularLocation>
        <location evidence="1">Cytoplasm</location>
    </subcellularLocation>
</comment>
<dbReference type="GO" id="GO:0048268">
    <property type="term" value="P:clathrin coat assembly"/>
    <property type="evidence" value="ECO:0007669"/>
    <property type="project" value="InterPro"/>
</dbReference>
<organism evidence="5 6">
    <name type="scientific">Malassezia obtusa</name>
    <dbReference type="NCBI Taxonomy" id="76774"/>
    <lineage>
        <taxon>Eukaryota</taxon>
        <taxon>Fungi</taxon>
        <taxon>Dikarya</taxon>
        <taxon>Basidiomycota</taxon>
        <taxon>Ustilaginomycotina</taxon>
        <taxon>Malasseziomycetes</taxon>
        <taxon>Malasseziales</taxon>
        <taxon>Malasseziaceae</taxon>
        <taxon>Malassezia</taxon>
    </lineage>
</organism>
<feature type="region of interest" description="Disordered" evidence="3">
    <location>
        <begin position="305"/>
        <end position="398"/>
    </location>
</feature>
<dbReference type="FunFam" id="1.20.58.150:FF:000004">
    <property type="entry name" value="ENTH domain protein"/>
    <property type="match status" value="1"/>
</dbReference>
<dbReference type="InterPro" id="IPR014712">
    <property type="entry name" value="ANTH_dom_sf"/>
</dbReference>
<gene>
    <name evidence="5" type="ORF">MOBT1_003374</name>
</gene>
<dbReference type="AlphaFoldDB" id="A0AAF0E428"/>
<dbReference type="GO" id="GO:0005545">
    <property type="term" value="F:1-phosphatidylinositol binding"/>
    <property type="evidence" value="ECO:0007669"/>
    <property type="project" value="InterPro"/>
</dbReference>
<dbReference type="GO" id="GO:0006900">
    <property type="term" value="P:vesicle budding from membrane"/>
    <property type="evidence" value="ECO:0007669"/>
    <property type="project" value="TreeGrafter"/>
</dbReference>
<dbReference type="GO" id="GO:0072583">
    <property type="term" value="P:clathrin-dependent endocytosis"/>
    <property type="evidence" value="ECO:0007669"/>
    <property type="project" value="InterPro"/>
</dbReference>
<keyword evidence="2" id="KW-0963">Cytoplasm</keyword>
<dbReference type="CDD" id="cd16988">
    <property type="entry name" value="ANTH_N_YAP180"/>
    <property type="match status" value="1"/>
</dbReference>
<keyword evidence="6" id="KW-1185">Reference proteome</keyword>
<dbReference type="GO" id="GO:0000149">
    <property type="term" value="F:SNARE binding"/>
    <property type="evidence" value="ECO:0007669"/>
    <property type="project" value="TreeGrafter"/>
</dbReference>
<dbReference type="InterPro" id="IPR013809">
    <property type="entry name" value="ENTH"/>
</dbReference>
<evidence type="ECO:0000256" key="2">
    <source>
        <dbReference type="ARBA" id="ARBA00022490"/>
    </source>
</evidence>
<dbReference type="PANTHER" id="PTHR22951:SF5">
    <property type="entry name" value="PHOSPHATIDYLINOSITOL-BINDING CLATHRIN ASSEMBLY PROTEIN LAP"/>
    <property type="match status" value="1"/>
</dbReference>
<dbReference type="InterPro" id="IPR045192">
    <property type="entry name" value="AP180-like"/>
</dbReference>
<dbReference type="SUPFAM" id="SSF48464">
    <property type="entry name" value="ENTH/VHS domain"/>
    <property type="match status" value="1"/>
</dbReference>
<dbReference type="GO" id="GO:0030136">
    <property type="term" value="C:clathrin-coated vesicle"/>
    <property type="evidence" value="ECO:0007669"/>
    <property type="project" value="InterPro"/>
</dbReference>
<feature type="compositionally biased region" description="Basic and acidic residues" evidence="3">
    <location>
        <begin position="334"/>
        <end position="350"/>
    </location>
</feature>
<evidence type="ECO:0000259" key="4">
    <source>
        <dbReference type="PROSITE" id="PS50942"/>
    </source>
</evidence>
<dbReference type="InterPro" id="IPR008942">
    <property type="entry name" value="ENTH_VHS"/>
</dbReference>
<sequence length="398" mass="44784">MGYTLRPGSTQVRHRWDAAYRPYDKLVKGATKPKQDLPKPKYIDPILASAYGKDGGLQDVFRSLSYRLQDPNSTVRDPAHRQVVFKTLIVVHTLMRSDASVTVLSYLAGDPSALRLKRVAMGGLLEYTYSRTLTRYATYLEYRITTFKELGYDLVQASKRDRFARLRKMSVSKGLLREIAMLQRLMNALLECSFFADNKQDDLTMSALRMTLKDLLAHYMGINEGIINMLEHYFDMGRREAERSLELYKQFCWQTEKVVAFLDSSRRLSHSLRSAVPSLNHAPLSLAGALEEYLRDPNFEKNRTSYLQNRGKNGSSSAPKDGAAKSTTSAPSERPSDKHATDSRATESDAKNTSNASKEAPKTQNTNQQALQDFFEALEQPSTSGAANHSSAGKHFDV</sequence>
<dbReference type="Pfam" id="PF07651">
    <property type="entry name" value="ANTH"/>
    <property type="match status" value="1"/>
</dbReference>
<reference evidence="5" key="1">
    <citation type="submission" date="2023-03" db="EMBL/GenBank/DDBJ databases">
        <title>Mating type loci evolution in Malassezia.</title>
        <authorList>
            <person name="Coelho M.A."/>
        </authorList>
    </citation>
    <scope>NUCLEOTIDE SEQUENCE</scope>
    <source>
        <strain evidence="5">CBS 7876</strain>
    </source>
</reference>
<dbReference type="GO" id="GO:0005546">
    <property type="term" value="F:phosphatidylinositol-4,5-bisphosphate binding"/>
    <property type="evidence" value="ECO:0007669"/>
    <property type="project" value="TreeGrafter"/>
</dbReference>
<feature type="compositionally biased region" description="Polar residues" evidence="3">
    <location>
        <begin position="305"/>
        <end position="318"/>
    </location>
</feature>
<dbReference type="Proteomes" id="UP001214603">
    <property type="component" value="Chromosome 9"/>
</dbReference>
<dbReference type="Gene3D" id="1.25.40.90">
    <property type="match status" value="1"/>
</dbReference>